<dbReference type="RefSeq" id="WP_015878495.1">
    <property type="nucleotide sequence ID" value="NC_012691.1"/>
</dbReference>
<evidence type="ECO:0000256" key="6">
    <source>
        <dbReference type="SAM" id="Phobius"/>
    </source>
</evidence>
<keyword evidence="6" id="KW-1133">Transmembrane helix</keyword>
<reference evidence="8" key="1">
    <citation type="submission" date="2009-05" db="EMBL/GenBank/DDBJ databases">
        <title>Complete sequence of Tolumonas auensis DSM 9187.</title>
        <authorList>
            <consortium name="US DOE Joint Genome Institute"/>
            <person name="Lucas S."/>
            <person name="Copeland A."/>
            <person name="Lapidus A."/>
            <person name="Glavina del Rio T."/>
            <person name="Tice H."/>
            <person name="Bruce D."/>
            <person name="Goodwin L."/>
            <person name="Pitluck S."/>
            <person name="Chertkov O."/>
            <person name="Brettin T."/>
            <person name="Detter J.C."/>
            <person name="Han C."/>
            <person name="Larimer F."/>
            <person name="Land M."/>
            <person name="Hauser L."/>
            <person name="Kyrpides N."/>
            <person name="Mikhailova N."/>
            <person name="Spring S."/>
            <person name="Beller H."/>
        </authorList>
    </citation>
    <scope>NUCLEOTIDE SEQUENCE [LARGE SCALE GENOMIC DNA]</scope>
    <source>
        <strain evidence="8">DSM 9187 / TA4</strain>
    </source>
</reference>
<evidence type="ECO:0000256" key="1">
    <source>
        <dbReference type="ARBA" id="ARBA00004236"/>
    </source>
</evidence>
<reference evidence="7 8" key="2">
    <citation type="journal article" date="2011" name="Stand. Genomic Sci.">
        <title>Complete genome sequence of Tolumonas auensis type strain (TA 4).</title>
        <authorList>
            <person name="Chertkov O."/>
            <person name="Copeland A."/>
            <person name="Lucas S."/>
            <person name="Lapidus A."/>
            <person name="Berry K.W."/>
            <person name="Detter J.C."/>
            <person name="Del Rio T.G."/>
            <person name="Hammon N."/>
            <person name="Dalin E."/>
            <person name="Tice H."/>
            <person name="Pitluck S."/>
            <person name="Richardson P."/>
            <person name="Bruce D."/>
            <person name="Goodwin L."/>
            <person name="Han C."/>
            <person name="Tapia R."/>
            <person name="Saunders E."/>
            <person name="Schmutz J."/>
            <person name="Brettin T."/>
            <person name="Larimer F."/>
            <person name="Land M."/>
            <person name="Hauser L."/>
            <person name="Spring S."/>
            <person name="Rohde M."/>
            <person name="Kyrpides N.C."/>
            <person name="Ivanova N."/>
            <person name="Goker M."/>
            <person name="Beller H.R."/>
            <person name="Klenk H.P."/>
            <person name="Woyke T."/>
        </authorList>
    </citation>
    <scope>NUCLEOTIDE SEQUENCE [LARGE SCALE GENOMIC DNA]</scope>
    <source>
        <strain evidence="8">DSM 9187 / TA4</strain>
    </source>
</reference>
<feature type="transmembrane region" description="Helical" evidence="6">
    <location>
        <begin position="368"/>
        <end position="385"/>
    </location>
</feature>
<organism evidence="7 8">
    <name type="scientific">Tolumonas auensis (strain DSM 9187 / NBRC 110442 / TA 4)</name>
    <dbReference type="NCBI Taxonomy" id="595494"/>
    <lineage>
        <taxon>Bacteria</taxon>
        <taxon>Pseudomonadati</taxon>
        <taxon>Pseudomonadota</taxon>
        <taxon>Gammaproteobacteria</taxon>
        <taxon>Aeromonadales</taxon>
        <taxon>Aeromonadaceae</taxon>
        <taxon>Tolumonas</taxon>
    </lineage>
</organism>
<keyword evidence="2" id="KW-1003">Cell membrane</keyword>
<feature type="transmembrane region" description="Helical" evidence="6">
    <location>
        <begin position="423"/>
        <end position="441"/>
    </location>
</feature>
<evidence type="ECO:0000256" key="5">
    <source>
        <dbReference type="ARBA" id="ARBA00023136"/>
    </source>
</evidence>
<dbReference type="EMBL" id="CP001616">
    <property type="protein sequence ID" value="ACQ93023.1"/>
    <property type="molecule type" value="Genomic_DNA"/>
</dbReference>
<comment type="subcellular location">
    <subcellularLocation>
        <location evidence="1">Cell membrane</location>
    </subcellularLocation>
</comment>
<dbReference type="CAZy" id="GT2">
    <property type="family name" value="Glycosyltransferase Family 2"/>
</dbReference>
<evidence type="ECO:0000256" key="3">
    <source>
        <dbReference type="ARBA" id="ARBA00022676"/>
    </source>
</evidence>
<dbReference type="AlphaFoldDB" id="C4LEK6"/>
<dbReference type="GO" id="GO:0050501">
    <property type="term" value="F:hyaluronan synthase activity"/>
    <property type="evidence" value="ECO:0007669"/>
    <property type="project" value="TreeGrafter"/>
</dbReference>
<evidence type="ECO:0000313" key="7">
    <source>
        <dbReference type="EMBL" id="ACQ93023.1"/>
    </source>
</evidence>
<dbReference type="SUPFAM" id="SSF53448">
    <property type="entry name" value="Nucleotide-diphospho-sugar transferases"/>
    <property type="match status" value="1"/>
</dbReference>
<dbReference type="Gene3D" id="3.90.550.10">
    <property type="entry name" value="Spore Coat Polysaccharide Biosynthesis Protein SpsA, Chain A"/>
    <property type="match status" value="1"/>
</dbReference>
<dbReference type="KEGG" id="tau:Tola_1408"/>
<keyword evidence="5 6" id="KW-0472">Membrane</keyword>
<keyword evidence="8" id="KW-1185">Reference proteome</keyword>
<keyword evidence="6" id="KW-0812">Transmembrane</keyword>
<dbReference type="eggNOG" id="COG1215">
    <property type="taxonomic scope" value="Bacteria"/>
</dbReference>
<proteinExistence type="predicted"/>
<dbReference type="PANTHER" id="PTHR22913">
    <property type="entry name" value="HYALURONAN SYNTHASE"/>
    <property type="match status" value="1"/>
</dbReference>
<keyword evidence="3" id="KW-0328">Glycosyltransferase</keyword>
<evidence type="ECO:0000313" key="8">
    <source>
        <dbReference type="Proteomes" id="UP000009073"/>
    </source>
</evidence>
<feature type="transmembrane region" description="Helical" evidence="6">
    <location>
        <begin position="46"/>
        <end position="66"/>
    </location>
</feature>
<dbReference type="Pfam" id="PF13641">
    <property type="entry name" value="Glyco_tranf_2_3"/>
    <property type="match status" value="1"/>
</dbReference>
<feature type="transmembrane region" description="Helical" evidence="6">
    <location>
        <begin position="391"/>
        <end position="411"/>
    </location>
</feature>
<evidence type="ECO:0000256" key="2">
    <source>
        <dbReference type="ARBA" id="ARBA00022475"/>
    </source>
</evidence>
<evidence type="ECO:0000256" key="4">
    <source>
        <dbReference type="ARBA" id="ARBA00022679"/>
    </source>
</evidence>
<gene>
    <name evidence="7" type="ordered locus">Tola_1408</name>
</gene>
<dbReference type="Proteomes" id="UP000009073">
    <property type="component" value="Chromosome"/>
</dbReference>
<accession>C4LEK6</accession>
<protein>
    <submittedName>
        <fullName evidence="7">Alginate biosynthesis protein Alg8</fullName>
    </submittedName>
</protein>
<keyword evidence="4" id="KW-0808">Transferase</keyword>
<dbReference type="InterPro" id="IPR029044">
    <property type="entry name" value="Nucleotide-diphossugar_trans"/>
</dbReference>
<dbReference type="PANTHER" id="PTHR22913:SF12">
    <property type="entry name" value="MANNURONAN SYNTHASE"/>
    <property type="match status" value="1"/>
</dbReference>
<dbReference type="OrthoDB" id="6964257at2"/>
<dbReference type="GO" id="GO:0005886">
    <property type="term" value="C:plasma membrane"/>
    <property type="evidence" value="ECO:0007669"/>
    <property type="project" value="UniProtKB-SubCell"/>
</dbReference>
<name>C4LEK6_TOLAT</name>
<dbReference type="STRING" id="595494.Tola_1408"/>
<sequence>MERMQTISGWFLLGSLLCALALMVPPSVFKTDHPEFLLVVGGVGIWRYSVGLMHYLRGLFFCYVVFPRHRKLAVKAEAEQPPSHIYLMVTSFRIDAMTTAMVYRSVIAEAIACGYPATVVASIVEMSDESLINMLWQQANPPAERVTLHFVRIPGTGKRDGLANGFRAIARDMPDKQALVAVVDGDTVLSDGIIRKSCPYFSLFPQVGALTTNEYCDVLGSYWMSQWHKLRFAQRHISMCSMALSKRVLTLTGRMSLFRAEVVTEPDFISDVENDHLDHWRLGRFKFLTGDDKSSWYSMMRQGWDTYYVPDAEITTVEHPPSKHFLAAARQLMFRWYGNSLRQNSRATRLGGKRLGWFTYYVLFDQRISMWTSVLGLTAAVLAAIKYDIGYLVIYLLWIALTRTVVSLMLLASGHHVGPGFPLMLYFNQIFGSLIKIYVVFRLDRQSWTRQNTKLKHDHGAFQTWFNRWSTSAMTFSAVSVFLAVVVHLV</sequence>
<feature type="transmembrane region" description="Helical" evidence="6">
    <location>
        <begin position="469"/>
        <end position="489"/>
    </location>
</feature>
<dbReference type="GO" id="GO:0085029">
    <property type="term" value="P:extracellular matrix assembly"/>
    <property type="evidence" value="ECO:0007669"/>
    <property type="project" value="TreeGrafter"/>
</dbReference>
<dbReference type="GO" id="GO:0030213">
    <property type="term" value="P:hyaluronan biosynthetic process"/>
    <property type="evidence" value="ECO:0007669"/>
    <property type="project" value="TreeGrafter"/>
</dbReference>
<dbReference type="HOGENOM" id="CLU_024914_0_0_6"/>